<keyword evidence="3" id="KW-1185">Reference proteome</keyword>
<feature type="compositionally biased region" description="Acidic residues" evidence="1">
    <location>
        <begin position="439"/>
        <end position="452"/>
    </location>
</feature>
<feature type="compositionally biased region" description="Basic and acidic residues" evidence="1">
    <location>
        <begin position="260"/>
        <end position="285"/>
    </location>
</feature>
<protein>
    <submittedName>
        <fullName evidence="2">Uncharacterized protein</fullName>
    </submittedName>
</protein>
<feature type="compositionally biased region" description="Polar residues" evidence="1">
    <location>
        <begin position="65"/>
        <end position="76"/>
    </location>
</feature>
<feature type="compositionally biased region" description="Basic and acidic residues" evidence="1">
    <location>
        <begin position="409"/>
        <end position="425"/>
    </location>
</feature>
<dbReference type="AlphaFoldDB" id="A0A9P4K8R8"/>
<feature type="region of interest" description="Disordered" evidence="1">
    <location>
        <begin position="61"/>
        <end position="86"/>
    </location>
</feature>
<proteinExistence type="predicted"/>
<comment type="caution">
    <text evidence="2">The sequence shown here is derived from an EMBL/GenBank/DDBJ whole genome shotgun (WGS) entry which is preliminary data.</text>
</comment>
<organism evidence="2 3">
    <name type="scientific">Lojkania enalia</name>
    <dbReference type="NCBI Taxonomy" id="147567"/>
    <lineage>
        <taxon>Eukaryota</taxon>
        <taxon>Fungi</taxon>
        <taxon>Dikarya</taxon>
        <taxon>Ascomycota</taxon>
        <taxon>Pezizomycotina</taxon>
        <taxon>Dothideomycetes</taxon>
        <taxon>Pleosporomycetidae</taxon>
        <taxon>Pleosporales</taxon>
        <taxon>Pleosporales incertae sedis</taxon>
        <taxon>Lojkania</taxon>
    </lineage>
</organism>
<dbReference type="Proteomes" id="UP000800093">
    <property type="component" value="Unassembled WGS sequence"/>
</dbReference>
<feature type="compositionally biased region" description="Low complexity" evidence="1">
    <location>
        <begin position="338"/>
        <end position="349"/>
    </location>
</feature>
<gene>
    <name evidence="2" type="ORF">CC78DRAFT_535155</name>
</gene>
<feature type="compositionally biased region" description="Basic and acidic residues" evidence="1">
    <location>
        <begin position="294"/>
        <end position="306"/>
    </location>
</feature>
<evidence type="ECO:0000313" key="2">
    <source>
        <dbReference type="EMBL" id="KAF2262105.1"/>
    </source>
</evidence>
<evidence type="ECO:0000256" key="1">
    <source>
        <dbReference type="SAM" id="MobiDB-lite"/>
    </source>
</evidence>
<reference evidence="3" key="1">
    <citation type="journal article" date="2020" name="Stud. Mycol.">
        <title>101 Dothideomycetes genomes: A test case for predicting lifestyles and emergence of pathogens.</title>
        <authorList>
            <person name="Haridas S."/>
            <person name="Albert R."/>
            <person name="Binder M."/>
            <person name="Bloem J."/>
            <person name="LaButti K."/>
            <person name="Salamov A."/>
            <person name="Andreopoulos B."/>
            <person name="Baker S."/>
            <person name="Barry K."/>
            <person name="Bills G."/>
            <person name="Bluhm B."/>
            <person name="Cannon C."/>
            <person name="Castanera R."/>
            <person name="Culley D."/>
            <person name="Daum C."/>
            <person name="Ezra D."/>
            <person name="Gonzalez J."/>
            <person name="Henrissat B."/>
            <person name="Kuo A."/>
            <person name="Liang C."/>
            <person name="Lipzen A."/>
            <person name="Lutzoni F."/>
            <person name="Magnuson J."/>
            <person name="Mondo S."/>
            <person name="Nolan M."/>
            <person name="Ohm R."/>
            <person name="Pangilinan J."/>
            <person name="Park H.-J."/>
            <person name="Ramirez L."/>
            <person name="Alfaro M."/>
            <person name="Sun H."/>
            <person name="Tritt A."/>
            <person name="Yoshinaga Y."/>
            <person name="Zwiers L.-H."/>
            <person name="Turgeon B."/>
            <person name="Goodwin S."/>
            <person name="Spatafora J."/>
            <person name="Crous P."/>
            <person name="Grigoriev I."/>
        </authorList>
    </citation>
    <scope>NUCLEOTIDE SEQUENCE [LARGE SCALE GENOMIC DNA]</scope>
    <source>
        <strain evidence="3">CBS 304.66</strain>
    </source>
</reference>
<feature type="compositionally biased region" description="Low complexity" evidence="1">
    <location>
        <begin position="367"/>
        <end position="386"/>
    </location>
</feature>
<accession>A0A9P4K8R8</accession>
<evidence type="ECO:0000313" key="3">
    <source>
        <dbReference type="Proteomes" id="UP000800093"/>
    </source>
</evidence>
<sequence>MVKEDGFRLRGHPLAVEAAEFRDDGYHGGPVVLTEVQNPVAQSKFDFKALLAEAEQGDASLATKGHSNTLPTADNPESQHPETYDPNAPLLSLESLLSKIRSMNQYADPRDAMPIYEHNPHLLEHMLSGAPYCISTCEKCSPYRTCRQHREVLQLATSVSLCPHKRIVLYWAVNDPVNRRGSWKLEIKDYTVRDEEFRMEHRGCNVPRPSERVGVLAKRVVAELRSEGMWGSERRAVDEIHGLLGAWEFARLERMEREERRRKAELGRVERARGAKKTERKDMEASRNLAETLRPVEDMEKKEMRRGQSVKRKRSSSRSVEDGEIVEPYVNKTRQESKSSMSRRSSKGSLPGLEHDKPSIKKAGGDSESSTSPYPSRGSSPASVPSTPGPATPSTANITPPRTPKKVHFMPEEEARPVLDHERRHSGQRYNLRTRPTEDELDYEDRDIEEENWALSGR</sequence>
<dbReference type="EMBL" id="ML986645">
    <property type="protein sequence ID" value="KAF2262105.1"/>
    <property type="molecule type" value="Genomic_DNA"/>
</dbReference>
<name>A0A9P4K8R8_9PLEO</name>
<dbReference type="OrthoDB" id="3800814at2759"/>
<feature type="compositionally biased region" description="Basic and acidic residues" evidence="1">
    <location>
        <begin position="353"/>
        <end position="365"/>
    </location>
</feature>
<feature type="region of interest" description="Disordered" evidence="1">
    <location>
        <begin position="260"/>
        <end position="458"/>
    </location>
</feature>